<dbReference type="PROSITE" id="PS50893">
    <property type="entry name" value="ABC_TRANSPORTER_2"/>
    <property type="match status" value="1"/>
</dbReference>
<feature type="transmembrane region" description="Helical" evidence="8">
    <location>
        <begin position="494"/>
        <end position="512"/>
    </location>
</feature>
<dbReference type="Gene3D" id="3.40.50.300">
    <property type="entry name" value="P-loop containing nucleotide triphosphate hydrolases"/>
    <property type="match status" value="1"/>
</dbReference>
<evidence type="ECO:0000256" key="3">
    <source>
        <dbReference type="ARBA" id="ARBA00022692"/>
    </source>
</evidence>
<sequence length="708" mass="76676">MLLGKIVAGGLLVAKAPGVLKLLPLPPHVKLGISAVGTTVLLIKGLKAKPYGLKTLKEDASGEQLVNISWHNVTCKLEHKKKGTRRLLNKVNGSANAGKLTALMGPSGSGKTTLLNVLAGQLPKQNNLSLEGSLLFNGSPNSSHKQAYMKQDDVFYAQMTVRETLLTTARLLLPSSMSLNDKKALVEGLITKLSLRTCADSIVGSVAKRGISGGERKRLNLACELIGKPAVVFADEPTTGLDAFQAEKVMECLHALAEEGKTVLTVIHQPGSSIWELLDNIILINEGHVMFSGTTTEALEWFARQGHPCPSTYNPAEFCVRLISIDHSSSENEAASRKRISKLAEAWAAHVVADNQKLVDGYWYAEKAAAAGWKEVVAKNPVPQCEATPMEQLGLLFRRAWREVLRDSKALGARMGSQIGSAIIYSCIWKLGLTQSHIKDRLGLLQIVAIGTAMQTSLKTLGVFAAEKVIVDGERAKGQYNAGPYFASKVLAEMPVGAAFPCMFSGLVYPLCGLSFSLTKVAKFLTMVIVESFTSSSVGMAISAVTPSGETAAAVGPTVMVVFIVFSGLYVTDSNIPRPLRWLPKVSCIRWAWEGLSVNELQGLEFETDGKPSDIHTGEEMIDRLGLTSWSHALAREAQILIFNYGLTYYMLRAALRRVDSAGWSSQHAFSEQRCEEWTGAVEQPARLFLGAALRRVDSAVEQPARLF</sequence>
<feature type="transmembrane region" description="Helical" evidence="8">
    <location>
        <begin position="551"/>
        <end position="571"/>
    </location>
</feature>
<comment type="subcellular location">
    <subcellularLocation>
        <location evidence="1">Membrane</location>
        <topology evidence="1">Multi-pass membrane protein</topology>
    </subcellularLocation>
</comment>
<dbReference type="SUPFAM" id="SSF52540">
    <property type="entry name" value="P-loop containing nucleoside triphosphate hydrolases"/>
    <property type="match status" value="1"/>
</dbReference>
<organism evidence="10 11">
    <name type="scientific">Cymbomonas tetramitiformis</name>
    <dbReference type="NCBI Taxonomy" id="36881"/>
    <lineage>
        <taxon>Eukaryota</taxon>
        <taxon>Viridiplantae</taxon>
        <taxon>Chlorophyta</taxon>
        <taxon>Pyramimonadophyceae</taxon>
        <taxon>Pyramimonadales</taxon>
        <taxon>Pyramimonadaceae</taxon>
        <taxon>Cymbomonas</taxon>
    </lineage>
</organism>
<feature type="transmembrane region" description="Helical" evidence="8">
    <location>
        <begin position="524"/>
        <end position="545"/>
    </location>
</feature>
<dbReference type="InterPro" id="IPR003439">
    <property type="entry name" value="ABC_transporter-like_ATP-bd"/>
</dbReference>
<gene>
    <name evidence="10" type="ORF">CYMTET_3297</name>
</gene>
<dbReference type="SMART" id="SM00382">
    <property type="entry name" value="AAA"/>
    <property type="match status" value="1"/>
</dbReference>
<dbReference type="InterPro" id="IPR050352">
    <property type="entry name" value="ABCG_transporters"/>
</dbReference>
<dbReference type="InterPro" id="IPR003593">
    <property type="entry name" value="AAA+_ATPase"/>
</dbReference>
<keyword evidence="2" id="KW-0813">Transport</keyword>
<dbReference type="AlphaFoldDB" id="A0AAE0LLP4"/>
<proteinExistence type="predicted"/>
<dbReference type="PANTHER" id="PTHR48041">
    <property type="entry name" value="ABC TRANSPORTER G FAMILY MEMBER 28"/>
    <property type="match status" value="1"/>
</dbReference>
<evidence type="ECO:0000313" key="11">
    <source>
        <dbReference type="Proteomes" id="UP001190700"/>
    </source>
</evidence>
<dbReference type="Pfam" id="PF01061">
    <property type="entry name" value="ABC2_membrane"/>
    <property type="match status" value="1"/>
</dbReference>
<evidence type="ECO:0000313" key="10">
    <source>
        <dbReference type="EMBL" id="KAK3289264.1"/>
    </source>
</evidence>
<feature type="domain" description="ABC transporter" evidence="9">
    <location>
        <begin position="68"/>
        <end position="311"/>
    </location>
</feature>
<protein>
    <recommendedName>
        <fullName evidence="9">ABC transporter domain-containing protein</fullName>
    </recommendedName>
</protein>
<comment type="caution">
    <text evidence="10">The sequence shown here is derived from an EMBL/GenBank/DDBJ whole genome shotgun (WGS) entry which is preliminary data.</text>
</comment>
<reference evidence="10 11" key="1">
    <citation type="journal article" date="2015" name="Genome Biol. Evol.">
        <title>Comparative Genomics of a Bacterivorous Green Alga Reveals Evolutionary Causalities and Consequences of Phago-Mixotrophic Mode of Nutrition.</title>
        <authorList>
            <person name="Burns J.A."/>
            <person name="Paasch A."/>
            <person name="Narechania A."/>
            <person name="Kim E."/>
        </authorList>
    </citation>
    <scope>NUCLEOTIDE SEQUENCE [LARGE SCALE GENOMIC DNA]</scope>
    <source>
        <strain evidence="10 11">PLY_AMNH</strain>
    </source>
</reference>
<evidence type="ECO:0000256" key="2">
    <source>
        <dbReference type="ARBA" id="ARBA00022448"/>
    </source>
</evidence>
<evidence type="ECO:0000256" key="8">
    <source>
        <dbReference type="SAM" id="Phobius"/>
    </source>
</evidence>
<evidence type="ECO:0000256" key="7">
    <source>
        <dbReference type="ARBA" id="ARBA00023136"/>
    </source>
</evidence>
<dbReference type="InterPro" id="IPR013525">
    <property type="entry name" value="ABC2_TM"/>
</dbReference>
<keyword evidence="11" id="KW-1185">Reference proteome</keyword>
<keyword evidence="5" id="KW-0067">ATP-binding</keyword>
<keyword evidence="6 8" id="KW-1133">Transmembrane helix</keyword>
<evidence type="ECO:0000256" key="6">
    <source>
        <dbReference type="ARBA" id="ARBA00022989"/>
    </source>
</evidence>
<dbReference type="PANTHER" id="PTHR48041:SF41">
    <property type="entry name" value="ABC TRANSPORTER G FAMILY"/>
    <property type="match status" value="1"/>
</dbReference>
<dbReference type="PROSITE" id="PS00211">
    <property type="entry name" value="ABC_TRANSPORTER_1"/>
    <property type="match status" value="1"/>
</dbReference>
<dbReference type="InterPro" id="IPR027417">
    <property type="entry name" value="P-loop_NTPase"/>
</dbReference>
<dbReference type="GO" id="GO:0140359">
    <property type="term" value="F:ABC-type transporter activity"/>
    <property type="evidence" value="ECO:0007669"/>
    <property type="project" value="InterPro"/>
</dbReference>
<dbReference type="Pfam" id="PF00005">
    <property type="entry name" value="ABC_tran"/>
    <property type="match status" value="1"/>
</dbReference>
<dbReference type="EMBL" id="LGRX02000185">
    <property type="protein sequence ID" value="KAK3289264.1"/>
    <property type="molecule type" value="Genomic_DNA"/>
</dbReference>
<keyword evidence="4" id="KW-0547">Nucleotide-binding</keyword>
<evidence type="ECO:0000256" key="1">
    <source>
        <dbReference type="ARBA" id="ARBA00004141"/>
    </source>
</evidence>
<keyword evidence="3 8" id="KW-0812">Transmembrane</keyword>
<dbReference type="GO" id="GO:0016020">
    <property type="term" value="C:membrane"/>
    <property type="evidence" value="ECO:0007669"/>
    <property type="project" value="UniProtKB-SubCell"/>
</dbReference>
<dbReference type="GO" id="GO:0005524">
    <property type="term" value="F:ATP binding"/>
    <property type="evidence" value="ECO:0007669"/>
    <property type="project" value="UniProtKB-KW"/>
</dbReference>
<evidence type="ECO:0000256" key="5">
    <source>
        <dbReference type="ARBA" id="ARBA00022840"/>
    </source>
</evidence>
<accession>A0AAE0LLP4</accession>
<dbReference type="GO" id="GO:0016887">
    <property type="term" value="F:ATP hydrolysis activity"/>
    <property type="evidence" value="ECO:0007669"/>
    <property type="project" value="InterPro"/>
</dbReference>
<keyword evidence="7 8" id="KW-0472">Membrane</keyword>
<evidence type="ECO:0000259" key="9">
    <source>
        <dbReference type="PROSITE" id="PS50893"/>
    </source>
</evidence>
<dbReference type="Proteomes" id="UP001190700">
    <property type="component" value="Unassembled WGS sequence"/>
</dbReference>
<dbReference type="InterPro" id="IPR017871">
    <property type="entry name" value="ABC_transporter-like_CS"/>
</dbReference>
<name>A0AAE0LLP4_9CHLO</name>
<evidence type="ECO:0000256" key="4">
    <source>
        <dbReference type="ARBA" id="ARBA00022741"/>
    </source>
</evidence>